<evidence type="ECO:0000313" key="1">
    <source>
        <dbReference type="EMBL" id="MFB9328058.1"/>
    </source>
</evidence>
<keyword evidence="2" id="KW-1185">Reference proteome</keyword>
<name>A0ABV5KS55_9BACL</name>
<proteinExistence type="predicted"/>
<accession>A0ABV5KS55</accession>
<sequence>MSKFDQMTAAELRDYFEPQTVLRTITGSTSYGLNTATSDVDEKSVVILPKRDYYVLSQAFETIVTHEPDHEYHALKKFMNLANTQNPTVLEILFTSERFVTKITKQGEELRRHRDLFLSAACFDSFGGYARQQLMRIKSGLGRATIEDNVKHLTETLERIIRTFDLHYPGYKGGVFLVQGVTVDDEGKAAIDLTVNYDSLELKQLAGMTAELTNASKNFNKMGARNKRTEEKLEKHAMHLVRLMKMAIEVLATGQLNVFREKDREELLRIRQGHYTWDEVFEMVAALEAELRAAKETTVLPKTTDYRKINELYTDLMLDWYS</sequence>
<evidence type="ECO:0000313" key="2">
    <source>
        <dbReference type="Proteomes" id="UP001589747"/>
    </source>
</evidence>
<dbReference type="EMBL" id="JBHMDO010000033">
    <property type="protein sequence ID" value="MFB9328058.1"/>
    <property type="molecule type" value="Genomic_DNA"/>
</dbReference>
<dbReference type="RefSeq" id="WP_377496999.1">
    <property type="nucleotide sequence ID" value="NZ_JBHMDO010000033.1"/>
</dbReference>
<reference evidence="1 2" key="1">
    <citation type="submission" date="2024-09" db="EMBL/GenBank/DDBJ databases">
        <authorList>
            <person name="Sun Q."/>
            <person name="Mori K."/>
        </authorList>
    </citation>
    <scope>NUCLEOTIDE SEQUENCE [LARGE SCALE GENOMIC DNA]</scope>
    <source>
        <strain evidence="1 2">TISTR 2452</strain>
    </source>
</reference>
<comment type="caution">
    <text evidence="1">The sequence shown here is derived from an EMBL/GenBank/DDBJ whole genome shotgun (WGS) entry which is preliminary data.</text>
</comment>
<dbReference type="InterPro" id="IPR018775">
    <property type="entry name" value="RlaP"/>
</dbReference>
<gene>
    <name evidence="1" type="ORF">ACFFSY_19195</name>
</gene>
<protein>
    <submittedName>
        <fullName evidence="1">DNA polymerase beta superfamily protein</fullName>
    </submittedName>
</protein>
<dbReference type="Pfam" id="PF10127">
    <property type="entry name" value="RlaP"/>
    <property type="match status" value="1"/>
</dbReference>
<dbReference type="PANTHER" id="PTHR34817:SF1">
    <property type="entry name" value="NUCLEOTIDYLTRANSFERASE"/>
    <property type="match status" value="1"/>
</dbReference>
<dbReference type="Proteomes" id="UP001589747">
    <property type="component" value="Unassembled WGS sequence"/>
</dbReference>
<dbReference type="PANTHER" id="PTHR34817">
    <property type="entry name" value="NUCLEOTIDYLTRANSFERASE"/>
    <property type="match status" value="1"/>
</dbReference>
<organism evidence="1 2">
    <name type="scientific">Paenibacillus aurantiacus</name>
    <dbReference type="NCBI Taxonomy" id="1936118"/>
    <lineage>
        <taxon>Bacteria</taxon>
        <taxon>Bacillati</taxon>
        <taxon>Bacillota</taxon>
        <taxon>Bacilli</taxon>
        <taxon>Bacillales</taxon>
        <taxon>Paenibacillaceae</taxon>
        <taxon>Paenibacillus</taxon>
    </lineage>
</organism>